<dbReference type="InterPro" id="IPR036388">
    <property type="entry name" value="WH-like_DNA-bd_sf"/>
</dbReference>
<dbReference type="Pfam" id="PF23559">
    <property type="entry name" value="WHD_DRP"/>
    <property type="match status" value="1"/>
</dbReference>
<dbReference type="Gene3D" id="1.10.10.10">
    <property type="entry name" value="Winged helix-like DNA-binding domain superfamily/Winged helix DNA-binding domain"/>
    <property type="match status" value="1"/>
</dbReference>
<dbReference type="InterPro" id="IPR055414">
    <property type="entry name" value="LRR_R13L4/SHOC2-like"/>
</dbReference>
<evidence type="ECO:0000259" key="7">
    <source>
        <dbReference type="Pfam" id="PF23559"/>
    </source>
</evidence>
<reference evidence="9 10" key="1">
    <citation type="journal article" date="2012" name="Nature">
        <title>Repeated polyploidization of Gossypium genomes and the evolution of spinnable cotton fibres.</title>
        <authorList>
            <person name="Paterson A.H."/>
            <person name="Wendel J.F."/>
            <person name="Gundlach H."/>
            <person name="Guo H."/>
            <person name="Jenkins J."/>
            <person name="Jin D."/>
            <person name="Llewellyn D."/>
            <person name="Showmaker K.C."/>
            <person name="Shu S."/>
            <person name="Udall J."/>
            <person name="Yoo M.J."/>
            <person name="Byers R."/>
            <person name="Chen W."/>
            <person name="Doron-Faigenboim A."/>
            <person name="Duke M.V."/>
            <person name="Gong L."/>
            <person name="Grimwood J."/>
            <person name="Grover C."/>
            <person name="Grupp K."/>
            <person name="Hu G."/>
            <person name="Lee T.H."/>
            <person name="Li J."/>
            <person name="Lin L."/>
            <person name="Liu T."/>
            <person name="Marler B.S."/>
            <person name="Page J.T."/>
            <person name="Roberts A.W."/>
            <person name="Romanel E."/>
            <person name="Sanders W.S."/>
            <person name="Szadkowski E."/>
            <person name="Tan X."/>
            <person name="Tang H."/>
            <person name="Xu C."/>
            <person name="Wang J."/>
            <person name="Wang Z."/>
            <person name="Zhang D."/>
            <person name="Zhang L."/>
            <person name="Ashrafi H."/>
            <person name="Bedon F."/>
            <person name="Bowers J.E."/>
            <person name="Brubaker C.L."/>
            <person name="Chee P.W."/>
            <person name="Das S."/>
            <person name="Gingle A.R."/>
            <person name="Haigler C.H."/>
            <person name="Harker D."/>
            <person name="Hoffmann L.V."/>
            <person name="Hovav R."/>
            <person name="Jones D.C."/>
            <person name="Lemke C."/>
            <person name="Mansoor S."/>
            <person name="ur Rahman M."/>
            <person name="Rainville L.N."/>
            <person name="Rambani A."/>
            <person name="Reddy U.K."/>
            <person name="Rong J.K."/>
            <person name="Saranga Y."/>
            <person name="Scheffler B.E."/>
            <person name="Scheffler J.A."/>
            <person name="Stelly D.M."/>
            <person name="Triplett B.A."/>
            <person name="Van Deynze A."/>
            <person name="Vaslin M.F."/>
            <person name="Waghmare V.N."/>
            <person name="Walford S.A."/>
            <person name="Wright R.J."/>
            <person name="Zaki E.A."/>
            <person name="Zhang T."/>
            <person name="Dennis E.S."/>
            <person name="Mayer K.F."/>
            <person name="Peterson D.G."/>
            <person name="Rokhsar D.S."/>
            <person name="Wang X."/>
            <person name="Schmutz J."/>
        </authorList>
    </citation>
    <scope>NUCLEOTIDE SEQUENCE [LARGE SCALE GENOMIC DNA]</scope>
</reference>
<name>A0A0D2TQG7_GOSRA</name>
<keyword evidence="4" id="KW-0175">Coiled coil</keyword>
<evidence type="ECO:0000259" key="6">
    <source>
        <dbReference type="Pfam" id="PF18052"/>
    </source>
</evidence>
<dbReference type="EMBL" id="CM001746">
    <property type="protein sequence ID" value="KJB45735.1"/>
    <property type="molecule type" value="Genomic_DNA"/>
</dbReference>
<dbReference type="InterPro" id="IPR038005">
    <property type="entry name" value="RX-like_CC"/>
</dbReference>
<dbReference type="SUPFAM" id="SSF52058">
    <property type="entry name" value="L domain-like"/>
    <property type="match status" value="1"/>
</dbReference>
<dbReference type="Gene3D" id="1.20.5.4130">
    <property type="match status" value="1"/>
</dbReference>
<dbReference type="InterPro" id="IPR058922">
    <property type="entry name" value="WHD_DRP"/>
</dbReference>
<evidence type="ECO:0000313" key="9">
    <source>
        <dbReference type="EMBL" id="KJB45735.1"/>
    </source>
</evidence>
<feature type="domain" description="Disease resistance protein winged helix" evidence="7">
    <location>
        <begin position="439"/>
        <end position="514"/>
    </location>
</feature>
<dbReference type="PANTHER" id="PTHR23155">
    <property type="entry name" value="DISEASE RESISTANCE PROTEIN RP"/>
    <property type="match status" value="1"/>
</dbReference>
<dbReference type="Gramene" id="KJB45735">
    <property type="protein sequence ID" value="KJB45735"/>
    <property type="gene ID" value="B456_007G324200"/>
</dbReference>
<feature type="domain" description="Disease resistance R13L4/SHOC-2-like LRR" evidence="8">
    <location>
        <begin position="618"/>
        <end position="934"/>
    </location>
</feature>
<dbReference type="Gene3D" id="3.40.50.300">
    <property type="entry name" value="P-loop containing nucleotide triphosphate hydrolases"/>
    <property type="match status" value="1"/>
</dbReference>
<evidence type="ECO:0000256" key="4">
    <source>
        <dbReference type="SAM" id="Coils"/>
    </source>
</evidence>
<dbReference type="FunFam" id="3.40.50.300:FF:001091">
    <property type="entry name" value="Probable disease resistance protein At1g61300"/>
    <property type="match status" value="1"/>
</dbReference>
<keyword evidence="1" id="KW-0677">Repeat</keyword>
<evidence type="ECO:0000259" key="5">
    <source>
        <dbReference type="Pfam" id="PF00931"/>
    </source>
</evidence>
<gene>
    <name evidence="9" type="ORF">B456_007G324200</name>
</gene>
<dbReference type="AlphaFoldDB" id="A0A0D2TQG7"/>
<dbReference type="Pfam" id="PF18052">
    <property type="entry name" value="Rx_N"/>
    <property type="match status" value="1"/>
</dbReference>
<keyword evidence="3" id="KW-0611">Plant defense</keyword>
<dbReference type="InterPro" id="IPR002182">
    <property type="entry name" value="NB-ARC"/>
</dbReference>
<evidence type="ECO:0000313" key="10">
    <source>
        <dbReference type="Proteomes" id="UP000032304"/>
    </source>
</evidence>
<evidence type="ECO:0000256" key="3">
    <source>
        <dbReference type="ARBA" id="ARBA00022821"/>
    </source>
</evidence>
<evidence type="ECO:0000256" key="1">
    <source>
        <dbReference type="ARBA" id="ARBA00022737"/>
    </source>
</evidence>
<feature type="domain" description="NB-ARC" evidence="5">
    <location>
        <begin position="168"/>
        <end position="339"/>
    </location>
</feature>
<dbReference type="Pfam" id="PF00931">
    <property type="entry name" value="NB-ARC"/>
    <property type="match status" value="1"/>
</dbReference>
<dbReference type="GO" id="GO:0098542">
    <property type="term" value="P:defense response to other organism"/>
    <property type="evidence" value="ECO:0007669"/>
    <property type="project" value="TreeGrafter"/>
</dbReference>
<dbReference type="SUPFAM" id="SSF52540">
    <property type="entry name" value="P-loop containing nucleoside triphosphate hydrolases"/>
    <property type="match status" value="1"/>
</dbReference>
<dbReference type="InterPro" id="IPR044974">
    <property type="entry name" value="Disease_R_plants"/>
</dbReference>
<dbReference type="Proteomes" id="UP000032304">
    <property type="component" value="Chromosome 7"/>
</dbReference>
<accession>A0A0D2TQG7</accession>
<dbReference type="CDD" id="cd14798">
    <property type="entry name" value="RX-CC_like"/>
    <property type="match status" value="1"/>
</dbReference>
<dbReference type="eggNOG" id="KOG4658">
    <property type="taxonomic scope" value="Eukaryota"/>
</dbReference>
<sequence length="963" mass="110459">MDFSAVSSALKAIGELTQEVTSLWGVDEQVEGLASELRWMQSFLKVADARKVDHEVIRSSVVEIRELAYDAEDVIEMFALKVASKRKGGFSNCIKRSACFLKEGYLLHQIKSEIEKITARIEALTRQLKTYDVSKLGVDGEGPSSSTERREARRPYPHVMDDNVVGLDKDIEKLVSVLVHEESECKVLSICGMGGLGKTTLAKKIYRQSQVVGHFEHLAWAFVSQNCQIRKIWEDILSDLNILTEVDKKMKVEKLAEKLSSFLEENKCLVILDDIWNTKAWDSLKPAFSARETKSKILLTSRNKEIVAHADKNGFLYELQELDYNQSWELFQKIAFPQSNSPVGSILITFCANKNTIKPGVSMSWERTWHCVGLPLAIIILGGILATKYPSLTEWLKVSANVKSYLNNDKGEVLRDVLALSYDDLPPYLRPCFLYLSHFPEDYEIPADRLIQLWVAEGIVSSKQEEGDEGQIAEDVAEGYLLELAERCMIQVRERDIATLKIRSFQMHDLMRDVCLSKAKQQKFLYIADQSNACQLSTIGRGRRVSVHKSFWIQCIKSPHLRSILFFDKFAPGEEMAKVLPLTARSYLENHCPESLNLLVWFVLLLFVTKMRGIWKYMFNNFNFLRVLDYEGGGVAGCKLPNDIRKLIHLRFLRLRDLHFLSLKLPSSLGNLRCLQSLDLRIEIIVWRSVHVPNVLWRMQKLRHLYLPKRCSPKTKLKLGTLRSLQTLVNFNTKSCYIKDLINMTNIRELEIRGPFNIEDFNTEELGKNPLIVQSKYLHSLSIINYEEGIDPRHLAHLLSSCDSISKLSLDAEIRRLPEYHYLSSNLAYIKLRRCMLEEDPMPTLAKLPYLSMLELHEEAFIGKEMFCCGQAFAKLESLSLMELDFLEEWKVSEGDMPCLRRLEIGNCRQLKKLPDGLRFIATLQELKIESMPKTFKDKVEEGGEDFCKVQHVPSIIFQNCEG</sequence>
<dbReference type="Gene3D" id="3.80.10.10">
    <property type="entry name" value="Ribonuclease Inhibitor"/>
    <property type="match status" value="1"/>
</dbReference>
<keyword evidence="2" id="KW-0547">Nucleotide-binding</keyword>
<dbReference type="PRINTS" id="PR00364">
    <property type="entry name" value="DISEASERSIST"/>
</dbReference>
<dbReference type="Pfam" id="PF23598">
    <property type="entry name" value="LRR_14"/>
    <property type="match status" value="1"/>
</dbReference>
<dbReference type="InterPro" id="IPR041118">
    <property type="entry name" value="Rx_N"/>
</dbReference>
<evidence type="ECO:0000259" key="8">
    <source>
        <dbReference type="Pfam" id="PF23598"/>
    </source>
</evidence>
<dbReference type="GO" id="GO:0043531">
    <property type="term" value="F:ADP binding"/>
    <property type="evidence" value="ECO:0007669"/>
    <property type="project" value="InterPro"/>
</dbReference>
<proteinExistence type="predicted"/>
<dbReference type="FunFam" id="1.10.10.10:FF:000322">
    <property type="entry name" value="Probable disease resistance protein At1g63360"/>
    <property type="match status" value="1"/>
</dbReference>
<feature type="coiled-coil region" evidence="4">
    <location>
        <begin position="107"/>
        <end position="134"/>
    </location>
</feature>
<protein>
    <recommendedName>
        <fullName evidence="11">AAA+ ATPase domain-containing protein</fullName>
    </recommendedName>
</protein>
<feature type="domain" description="Disease resistance N-terminal" evidence="6">
    <location>
        <begin position="5"/>
        <end position="87"/>
    </location>
</feature>
<organism evidence="9 10">
    <name type="scientific">Gossypium raimondii</name>
    <name type="common">Peruvian cotton</name>
    <name type="synonym">Gossypium klotzschianum subsp. raimondii</name>
    <dbReference type="NCBI Taxonomy" id="29730"/>
    <lineage>
        <taxon>Eukaryota</taxon>
        <taxon>Viridiplantae</taxon>
        <taxon>Streptophyta</taxon>
        <taxon>Embryophyta</taxon>
        <taxon>Tracheophyta</taxon>
        <taxon>Spermatophyta</taxon>
        <taxon>Magnoliopsida</taxon>
        <taxon>eudicotyledons</taxon>
        <taxon>Gunneridae</taxon>
        <taxon>Pentapetalae</taxon>
        <taxon>rosids</taxon>
        <taxon>malvids</taxon>
        <taxon>Malvales</taxon>
        <taxon>Malvaceae</taxon>
        <taxon>Malvoideae</taxon>
        <taxon>Gossypium</taxon>
    </lineage>
</organism>
<evidence type="ECO:0008006" key="11">
    <source>
        <dbReference type="Google" id="ProtNLM"/>
    </source>
</evidence>
<evidence type="ECO:0000256" key="2">
    <source>
        <dbReference type="ARBA" id="ARBA00022741"/>
    </source>
</evidence>
<dbReference type="InterPro" id="IPR032675">
    <property type="entry name" value="LRR_dom_sf"/>
</dbReference>
<dbReference type="OMA" id="FINCVGE"/>
<dbReference type="PANTHER" id="PTHR23155:SF1185">
    <property type="entry name" value="DISEASE RESISTANCE RPP8-LIKE PROTEIN 3-RELATED"/>
    <property type="match status" value="1"/>
</dbReference>
<keyword evidence="10" id="KW-1185">Reference proteome</keyword>
<dbReference type="InterPro" id="IPR027417">
    <property type="entry name" value="P-loop_NTPase"/>
</dbReference>